<dbReference type="Pfam" id="PF00069">
    <property type="entry name" value="Pkinase"/>
    <property type="match status" value="1"/>
</dbReference>
<dbReference type="InterPro" id="IPR017441">
    <property type="entry name" value="Protein_kinase_ATP_BS"/>
</dbReference>
<dbReference type="Pfam" id="PF00553">
    <property type="entry name" value="CBM_2"/>
    <property type="match status" value="1"/>
</dbReference>
<dbReference type="PROSITE" id="PS50011">
    <property type="entry name" value="PROTEIN_KINASE_DOM"/>
    <property type="match status" value="1"/>
</dbReference>
<evidence type="ECO:0000256" key="3">
    <source>
        <dbReference type="ARBA" id="ARBA00022777"/>
    </source>
</evidence>
<feature type="compositionally biased region" description="Low complexity" evidence="6">
    <location>
        <begin position="550"/>
        <end position="562"/>
    </location>
</feature>
<evidence type="ECO:0000313" key="10">
    <source>
        <dbReference type="Proteomes" id="UP000677082"/>
    </source>
</evidence>
<feature type="compositionally biased region" description="Polar residues" evidence="6">
    <location>
        <begin position="505"/>
        <end position="515"/>
    </location>
</feature>
<dbReference type="SUPFAM" id="SSF56112">
    <property type="entry name" value="Protein kinase-like (PK-like)"/>
    <property type="match status" value="1"/>
</dbReference>
<dbReference type="InterPro" id="IPR000719">
    <property type="entry name" value="Prot_kinase_dom"/>
</dbReference>
<dbReference type="InterPro" id="IPR012291">
    <property type="entry name" value="CBM2_carb-bd_dom_sf"/>
</dbReference>
<comment type="caution">
    <text evidence="9">The sequence shown here is derived from an EMBL/GenBank/DDBJ whole genome shotgun (WGS) entry which is preliminary data.</text>
</comment>
<dbReference type="InterPro" id="IPR011009">
    <property type="entry name" value="Kinase-like_dom_sf"/>
</dbReference>
<evidence type="ECO:0000313" key="9">
    <source>
        <dbReference type="EMBL" id="GIM96783.1"/>
    </source>
</evidence>
<dbReference type="SMART" id="SM00637">
    <property type="entry name" value="CBD_II"/>
    <property type="match status" value="1"/>
</dbReference>
<dbReference type="GO" id="GO:0004674">
    <property type="term" value="F:protein serine/threonine kinase activity"/>
    <property type="evidence" value="ECO:0007669"/>
    <property type="project" value="TreeGrafter"/>
</dbReference>
<dbReference type="InterPro" id="IPR008266">
    <property type="entry name" value="Tyr_kinase_AS"/>
</dbReference>
<dbReference type="Proteomes" id="UP000677082">
    <property type="component" value="Unassembled WGS sequence"/>
</dbReference>
<keyword evidence="4 5" id="KW-0067">ATP-binding</keyword>
<dbReference type="InterPro" id="IPR001919">
    <property type="entry name" value="CBD2"/>
</dbReference>
<dbReference type="CDD" id="cd14014">
    <property type="entry name" value="STKc_PknB_like"/>
    <property type="match status" value="1"/>
</dbReference>
<keyword evidence="1" id="KW-0808">Transferase</keyword>
<dbReference type="AlphaFoldDB" id="A0A919WAV2"/>
<dbReference type="SUPFAM" id="SSF49384">
    <property type="entry name" value="Carbohydrate-binding domain"/>
    <property type="match status" value="1"/>
</dbReference>
<evidence type="ECO:0000259" key="8">
    <source>
        <dbReference type="PROSITE" id="PS51173"/>
    </source>
</evidence>
<organism evidence="9 10">
    <name type="scientific">Paractinoplanes toevensis</name>
    <dbReference type="NCBI Taxonomy" id="571911"/>
    <lineage>
        <taxon>Bacteria</taxon>
        <taxon>Bacillati</taxon>
        <taxon>Actinomycetota</taxon>
        <taxon>Actinomycetes</taxon>
        <taxon>Micromonosporales</taxon>
        <taxon>Micromonosporaceae</taxon>
        <taxon>Paractinoplanes</taxon>
    </lineage>
</organism>
<dbReference type="EMBL" id="BOQN01000128">
    <property type="protein sequence ID" value="GIM96783.1"/>
    <property type="molecule type" value="Genomic_DNA"/>
</dbReference>
<dbReference type="Gene3D" id="1.10.510.10">
    <property type="entry name" value="Transferase(Phosphotransferase) domain 1"/>
    <property type="match status" value="1"/>
</dbReference>
<dbReference type="GO" id="GO:0004553">
    <property type="term" value="F:hydrolase activity, hydrolyzing O-glycosyl compounds"/>
    <property type="evidence" value="ECO:0007669"/>
    <property type="project" value="InterPro"/>
</dbReference>
<feature type="domain" description="CBM2" evidence="8">
    <location>
        <begin position="348"/>
        <end position="455"/>
    </location>
</feature>
<evidence type="ECO:0000256" key="5">
    <source>
        <dbReference type="PROSITE-ProRule" id="PRU10141"/>
    </source>
</evidence>
<dbReference type="GO" id="GO:0005975">
    <property type="term" value="P:carbohydrate metabolic process"/>
    <property type="evidence" value="ECO:0007669"/>
    <property type="project" value="InterPro"/>
</dbReference>
<dbReference type="PANTHER" id="PTHR43289:SF30">
    <property type="entry name" value="NON-SPECIFIC SERINE_THREONINE PROTEIN KINASE"/>
    <property type="match status" value="1"/>
</dbReference>
<evidence type="ECO:0000259" key="7">
    <source>
        <dbReference type="PROSITE" id="PS50011"/>
    </source>
</evidence>
<keyword evidence="10" id="KW-1185">Reference proteome</keyword>
<feature type="domain" description="Protein kinase" evidence="7">
    <location>
        <begin position="1"/>
        <end position="259"/>
    </location>
</feature>
<name>A0A919WAV2_9ACTN</name>
<accession>A0A919WAV2</accession>
<sequence length="562" mass="58371">MERLGAGGMSVVWRGFDEVLGRQVAVKVLAPSTSADPVFRRRLRDEAQAVARLSHPNIANVYDYGEATTADGEPVPFVVMELVDGESLAAMLARTRSLPWQQAVRIGAEVAGGLAAAHSRGIVHRDVTPANVMLPAGGAKVVDFGISALVGENDIGPDGSLLGTPAYLAPERLEGGQVSSATDVYAVGLLIYRTLIGRLPWDVGTTTALLRAHQYVEPDPLPPVEGLPAAVAELVGRCLDKRPQDRPSSAELAEVLAGIAAEVPAGPLPDRNDEDTTILPAQRSYPDVIRVGNPAPAAGEPVTSRRRRPRRVLIAAATVLLLGAGTYAWSLVDSGRGGPATTTTTPRAMPAAGGCVVVYVVRTDQARRFTARVTVANRGDTPISEWSLWFILPGDQVLTGGGKTPLTQTGNTVTVTSTGPLAPMKSVSVPVSGGYRSSNSAPLAFRLNNSPCETFVSSEPGGPLRLVQRRPGGGTRLVPVTPGSVPLPGVSIDPDGGVHFAPITSAPSSTDTGGTASEEPSRPPSSTGTEFSEVPELPKAPIPPGVEDITPSSTEPSAQSSS</sequence>
<proteinExistence type="predicted"/>
<reference evidence="9 10" key="1">
    <citation type="submission" date="2021-03" db="EMBL/GenBank/DDBJ databases">
        <title>Whole genome shotgun sequence of Actinoplanes toevensis NBRC 105298.</title>
        <authorList>
            <person name="Komaki H."/>
            <person name="Tamura T."/>
        </authorList>
    </citation>
    <scope>NUCLEOTIDE SEQUENCE [LARGE SCALE GENOMIC DNA]</scope>
    <source>
        <strain evidence="9 10">NBRC 105298</strain>
    </source>
</reference>
<evidence type="ECO:0008006" key="11">
    <source>
        <dbReference type="Google" id="ProtNLM"/>
    </source>
</evidence>
<protein>
    <recommendedName>
        <fullName evidence="11">Serine/threonine protein kinase</fullName>
    </recommendedName>
</protein>
<dbReference type="PROSITE" id="PS00109">
    <property type="entry name" value="PROTEIN_KINASE_TYR"/>
    <property type="match status" value="1"/>
</dbReference>
<dbReference type="PROSITE" id="PS51173">
    <property type="entry name" value="CBM2"/>
    <property type="match status" value="1"/>
</dbReference>
<keyword evidence="2 5" id="KW-0547">Nucleotide-binding</keyword>
<evidence type="ECO:0000256" key="2">
    <source>
        <dbReference type="ARBA" id="ARBA00022741"/>
    </source>
</evidence>
<dbReference type="GO" id="GO:0005524">
    <property type="term" value="F:ATP binding"/>
    <property type="evidence" value="ECO:0007669"/>
    <property type="project" value="UniProtKB-UniRule"/>
</dbReference>
<dbReference type="PANTHER" id="PTHR43289">
    <property type="entry name" value="MITOGEN-ACTIVATED PROTEIN KINASE KINASE KINASE 20-RELATED"/>
    <property type="match status" value="1"/>
</dbReference>
<evidence type="ECO:0000256" key="1">
    <source>
        <dbReference type="ARBA" id="ARBA00022679"/>
    </source>
</evidence>
<feature type="binding site" evidence="5">
    <location>
        <position position="27"/>
    </location>
    <ligand>
        <name>ATP</name>
        <dbReference type="ChEBI" id="CHEBI:30616"/>
    </ligand>
</feature>
<dbReference type="PROSITE" id="PS00107">
    <property type="entry name" value="PROTEIN_KINASE_ATP"/>
    <property type="match status" value="1"/>
</dbReference>
<keyword evidence="3" id="KW-0418">Kinase</keyword>
<dbReference type="InterPro" id="IPR008965">
    <property type="entry name" value="CBM2/CBM3_carb-bd_dom_sf"/>
</dbReference>
<evidence type="ECO:0000256" key="6">
    <source>
        <dbReference type="SAM" id="MobiDB-lite"/>
    </source>
</evidence>
<dbReference type="Gene3D" id="3.30.200.20">
    <property type="entry name" value="Phosphorylase Kinase, domain 1"/>
    <property type="match status" value="1"/>
</dbReference>
<dbReference type="GO" id="GO:0030247">
    <property type="term" value="F:polysaccharide binding"/>
    <property type="evidence" value="ECO:0007669"/>
    <property type="project" value="UniProtKB-UniRule"/>
</dbReference>
<dbReference type="Gene3D" id="2.60.40.290">
    <property type="match status" value="1"/>
</dbReference>
<feature type="region of interest" description="Disordered" evidence="6">
    <location>
        <begin position="456"/>
        <end position="562"/>
    </location>
</feature>
<gene>
    <name evidence="9" type="ORF">Ato02nite_085760</name>
</gene>
<evidence type="ECO:0000256" key="4">
    <source>
        <dbReference type="ARBA" id="ARBA00022840"/>
    </source>
</evidence>